<organism evidence="2 3">
    <name type="scientific">Dioscorea cayennensis subsp. rotundata</name>
    <name type="common">White Guinea yam</name>
    <name type="synonym">Dioscorea rotundata</name>
    <dbReference type="NCBI Taxonomy" id="55577"/>
    <lineage>
        <taxon>Eukaryota</taxon>
        <taxon>Viridiplantae</taxon>
        <taxon>Streptophyta</taxon>
        <taxon>Embryophyta</taxon>
        <taxon>Tracheophyta</taxon>
        <taxon>Spermatophyta</taxon>
        <taxon>Magnoliopsida</taxon>
        <taxon>Liliopsida</taxon>
        <taxon>Dioscoreales</taxon>
        <taxon>Dioscoreaceae</taxon>
        <taxon>Dioscorea</taxon>
    </lineage>
</organism>
<gene>
    <name evidence="3" type="primary">LOC120278814</name>
</gene>
<dbReference type="Proteomes" id="UP001515500">
    <property type="component" value="Chromosome 16"/>
</dbReference>
<keyword evidence="2" id="KW-1185">Reference proteome</keyword>
<proteinExistence type="predicted"/>
<dbReference type="SUPFAM" id="SSF55826">
    <property type="entry name" value="YbaK/ProRS associated domain"/>
    <property type="match status" value="1"/>
</dbReference>
<evidence type="ECO:0000313" key="2">
    <source>
        <dbReference type="Proteomes" id="UP001515500"/>
    </source>
</evidence>
<dbReference type="AlphaFoldDB" id="A0AB40CTU5"/>
<dbReference type="Pfam" id="PF04073">
    <property type="entry name" value="tRNA_edit"/>
    <property type="match status" value="1"/>
</dbReference>
<evidence type="ECO:0000313" key="3">
    <source>
        <dbReference type="RefSeq" id="XP_039141483.1"/>
    </source>
</evidence>
<accession>A0AB40CTU5</accession>
<feature type="domain" description="YbaK/aminoacyl-tRNA synthetase-associated" evidence="1">
    <location>
        <begin position="93"/>
        <end position="216"/>
    </location>
</feature>
<dbReference type="InterPro" id="IPR036754">
    <property type="entry name" value="YbaK/aa-tRNA-synt-asso_dom_sf"/>
</dbReference>
<reference evidence="3" key="1">
    <citation type="submission" date="2025-08" db="UniProtKB">
        <authorList>
            <consortium name="RefSeq"/>
        </authorList>
    </citation>
    <scope>IDENTIFICATION</scope>
</reference>
<dbReference type="Gene3D" id="3.90.960.10">
    <property type="entry name" value="YbaK/aminoacyl-tRNA synthetase-associated domain"/>
    <property type="match status" value="1"/>
</dbReference>
<dbReference type="CDD" id="cd04332">
    <property type="entry name" value="YbaK_like"/>
    <property type="match status" value="1"/>
</dbReference>
<evidence type="ECO:0000259" key="1">
    <source>
        <dbReference type="Pfam" id="PF04073"/>
    </source>
</evidence>
<dbReference type="InterPro" id="IPR007214">
    <property type="entry name" value="YbaK/aa-tRNA-synth-assoc-dom"/>
</dbReference>
<protein>
    <submittedName>
        <fullName evidence="3">Uncharacterized protein LOC120278814</fullName>
    </submittedName>
</protein>
<dbReference type="GeneID" id="120278814"/>
<dbReference type="PANTHER" id="PTHR30411">
    <property type="entry name" value="CYTOPLASMIC PROTEIN"/>
    <property type="match status" value="1"/>
</dbReference>
<sequence>MDSLEKLETLQARILHRITELEISLYGQQLASVSLSSNDSTAPAGDTMDSRLTAILIALGVDDFLFKRVPFDYYDRSLESRRDILGAPSIEHLCKSIVLVNTQAPASVTDCSDRNNSKYYVVVIQYMARLNAENIKNFLYALNDRKIPKKRFNFRLAPEEDSYELTGYGHNAVTCFGSKTNIPVILDEAITKLEPNFFWLGGGEVDLKLGIRTPQFITAIKPFIVSCST</sequence>
<dbReference type="RefSeq" id="XP_039141483.1">
    <property type="nucleotide sequence ID" value="XM_039285549.1"/>
</dbReference>
<name>A0AB40CTU5_DIOCR</name>
<dbReference type="GO" id="GO:0002161">
    <property type="term" value="F:aminoacyl-tRNA deacylase activity"/>
    <property type="evidence" value="ECO:0007669"/>
    <property type="project" value="InterPro"/>
</dbReference>
<dbReference type="PANTHER" id="PTHR30411:SF4">
    <property type="entry name" value="YBAK_AMINOACYL-TRNA SYNTHETASE-ASSOCIATED DOMAIN-CONTAINING PROTEIN"/>
    <property type="match status" value="1"/>
</dbReference>